<evidence type="ECO:0000313" key="7">
    <source>
        <dbReference type="EMBL" id="MBJ6726890.1"/>
    </source>
</evidence>
<keyword evidence="2 3" id="KW-0175">Coiled coil</keyword>
<evidence type="ECO:0000256" key="4">
    <source>
        <dbReference type="SAM" id="SignalP"/>
    </source>
</evidence>
<dbReference type="EMBL" id="JAEMHM010000018">
    <property type="protein sequence ID" value="MBJ6726890.1"/>
    <property type="molecule type" value="Genomic_DNA"/>
</dbReference>
<feature type="domain" description="YbhG-like alpha-helical hairpin" evidence="5">
    <location>
        <begin position="75"/>
        <end position="200"/>
    </location>
</feature>
<keyword evidence="8" id="KW-1185">Reference proteome</keyword>
<dbReference type="InterPro" id="IPR059052">
    <property type="entry name" value="HH_YbhG-like"/>
</dbReference>
<evidence type="ECO:0000256" key="1">
    <source>
        <dbReference type="ARBA" id="ARBA00004196"/>
    </source>
</evidence>
<dbReference type="Proteomes" id="UP000636888">
    <property type="component" value="Unassembled WGS sequence"/>
</dbReference>
<keyword evidence="4" id="KW-0732">Signal</keyword>
<proteinExistence type="predicted"/>
<dbReference type="Gene3D" id="1.10.287.470">
    <property type="entry name" value="Helix hairpin bin"/>
    <property type="match status" value="1"/>
</dbReference>
<dbReference type="RefSeq" id="WP_199385806.1">
    <property type="nucleotide sequence ID" value="NZ_JAEMHM010000018.1"/>
</dbReference>
<comment type="subcellular location">
    <subcellularLocation>
        <location evidence="1">Cell envelope</location>
    </subcellularLocation>
</comment>
<dbReference type="Gene3D" id="2.40.50.100">
    <property type="match status" value="2"/>
</dbReference>
<feature type="coiled-coil region" evidence="3">
    <location>
        <begin position="84"/>
        <end position="137"/>
    </location>
</feature>
<feature type="domain" description="YknX-like beta-barrel" evidence="6">
    <location>
        <begin position="243"/>
        <end position="325"/>
    </location>
</feature>
<accession>A0A8J7M1D1</accession>
<dbReference type="Pfam" id="PF25881">
    <property type="entry name" value="HH_YBHG"/>
    <property type="match status" value="1"/>
</dbReference>
<reference evidence="7" key="1">
    <citation type="submission" date="2020-12" db="EMBL/GenBank/DDBJ databases">
        <title>Geomonas sp. Red875, isolated from river sediment.</title>
        <authorList>
            <person name="Xu Z."/>
            <person name="Zhang Z."/>
            <person name="Masuda Y."/>
            <person name="Itoh H."/>
            <person name="Senoo K."/>
        </authorList>
    </citation>
    <scope>NUCLEOTIDE SEQUENCE</scope>
    <source>
        <strain evidence="7">Red875</strain>
    </source>
</reference>
<sequence length="329" mass="35632">MNKKIVAIVVVLLIAAALAYAVHPRGKREDEGVLRISGNVEVTEVQVSFKIPGRVAQRAVDEGALVKKGDLVARLDDAELKQALDQASAEAEAAGANLAELQAGSRREEIAEGEAQLERTQAEAIRLEADYQRAAALYRKEVIPKAQLDQARAARDSQVASVRERKEALQLLRKGPRRERIDEAKARLKQAQAVVANAQERLGYATLTAPLTGMVLSKGIEPGEQVAAGTPVITVGDMGDTWVKGYIPEAELGRVKLGQRARVLSDSYPGKSFEGKVSFISSEAEFTPKNVQTEKERVKLVYRVKISIPNQNQALKPGMPVDAEILVGG</sequence>
<dbReference type="PANTHER" id="PTHR32347:SF29">
    <property type="entry name" value="UPF0194 MEMBRANE PROTEIN YBHG"/>
    <property type="match status" value="1"/>
</dbReference>
<comment type="caution">
    <text evidence="7">The sequence shown here is derived from an EMBL/GenBank/DDBJ whole genome shotgun (WGS) entry which is preliminary data.</text>
</comment>
<evidence type="ECO:0000256" key="2">
    <source>
        <dbReference type="ARBA" id="ARBA00023054"/>
    </source>
</evidence>
<organism evidence="7 8">
    <name type="scientific">Geomesophilobacter sediminis</name>
    <dbReference type="NCBI Taxonomy" id="2798584"/>
    <lineage>
        <taxon>Bacteria</taxon>
        <taxon>Pseudomonadati</taxon>
        <taxon>Thermodesulfobacteriota</taxon>
        <taxon>Desulfuromonadia</taxon>
        <taxon>Geobacterales</taxon>
        <taxon>Geobacteraceae</taxon>
        <taxon>Geomesophilobacter</taxon>
    </lineage>
</organism>
<evidence type="ECO:0000259" key="6">
    <source>
        <dbReference type="Pfam" id="PF25990"/>
    </source>
</evidence>
<feature type="chain" id="PRO_5035215479" evidence="4">
    <location>
        <begin position="22"/>
        <end position="329"/>
    </location>
</feature>
<dbReference type="InterPro" id="IPR050465">
    <property type="entry name" value="UPF0194_transport"/>
</dbReference>
<gene>
    <name evidence="7" type="ORF">JFN93_19445</name>
</gene>
<evidence type="ECO:0000313" key="8">
    <source>
        <dbReference type="Proteomes" id="UP000636888"/>
    </source>
</evidence>
<evidence type="ECO:0000259" key="5">
    <source>
        <dbReference type="Pfam" id="PF25881"/>
    </source>
</evidence>
<dbReference type="SUPFAM" id="SSF111369">
    <property type="entry name" value="HlyD-like secretion proteins"/>
    <property type="match status" value="2"/>
</dbReference>
<dbReference type="AlphaFoldDB" id="A0A8J7M1D1"/>
<feature type="signal peptide" evidence="4">
    <location>
        <begin position="1"/>
        <end position="21"/>
    </location>
</feature>
<dbReference type="Gene3D" id="2.40.30.170">
    <property type="match status" value="1"/>
</dbReference>
<dbReference type="InterPro" id="IPR058636">
    <property type="entry name" value="Beta-barrel_YknX"/>
</dbReference>
<evidence type="ECO:0000256" key="3">
    <source>
        <dbReference type="SAM" id="Coils"/>
    </source>
</evidence>
<dbReference type="Pfam" id="PF25990">
    <property type="entry name" value="Beta-barrel_YknX"/>
    <property type="match status" value="1"/>
</dbReference>
<protein>
    <submittedName>
        <fullName evidence="7">Efflux RND transporter periplasmic adaptor subunit</fullName>
    </submittedName>
</protein>
<dbReference type="PANTHER" id="PTHR32347">
    <property type="entry name" value="EFFLUX SYSTEM COMPONENT YKNX-RELATED"/>
    <property type="match status" value="1"/>
</dbReference>
<name>A0A8J7M1D1_9BACT</name>
<dbReference type="GO" id="GO:0042597">
    <property type="term" value="C:periplasmic space"/>
    <property type="evidence" value="ECO:0007669"/>
    <property type="project" value="UniProtKB-SubCell"/>
</dbReference>